<gene>
    <name evidence="2" type="ORF">PXEA_LOCUS14867</name>
</gene>
<evidence type="ECO:0000256" key="1">
    <source>
        <dbReference type="SAM" id="SignalP"/>
    </source>
</evidence>
<feature type="signal peptide" evidence="1">
    <location>
        <begin position="1"/>
        <end position="17"/>
    </location>
</feature>
<comment type="caution">
    <text evidence="2">The sequence shown here is derived from an EMBL/GenBank/DDBJ whole genome shotgun (WGS) entry which is preliminary data.</text>
</comment>
<reference evidence="2" key="1">
    <citation type="submission" date="2018-11" db="EMBL/GenBank/DDBJ databases">
        <authorList>
            <consortium name="Pathogen Informatics"/>
        </authorList>
    </citation>
    <scope>NUCLEOTIDE SEQUENCE</scope>
</reference>
<evidence type="ECO:0000313" key="3">
    <source>
        <dbReference type="Proteomes" id="UP000784294"/>
    </source>
</evidence>
<dbReference type="AlphaFoldDB" id="A0A448WVR6"/>
<accession>A0A448WVR6</accession>
<name>A0A448WVR6_9PLAT</name>
<sequence length="164" mass="17901">MIAFFSFLRSVPVSSLAANCFGPQVFSTLIWTLSSGRRARASPLHRARSVQAVKSTCPAPVEVGSSGVRLRQAEEALYAGHCSPRFVGQLFAGQHEELLCPREVPQPNFQPIGVVGDIQWCPDSSQLLKRLVGPEDKLLEVRIHLAGFSVGDLDLEARHALSPR</sequence>
<feature type="chain" id="PRO_5019358683" evidence="1">
    <location>
        <begin position="18"/>
        <end position="164"/>
    </location>
</feature>
<evidence type="ECO:0000313" key="2">
    <source>
        <dbReference type="EMBL" id="VEL21427.1"/>
    </source>
</evidence>
<keyword evidence="1" id="KW-0732">Signal</keyword>
<dbReference type="Proteomes" id="UP000784294">
    <property type="component" value="Unassembled WGS sequence"/>
</dbReference>
<organism evidence="2 3">
    <name type="scientific">Protopolystoma xenopodis</name>
    <dbReference type="NCBI Taxonomy" id="117903"/>
    <lineage>
        <taxon>Eukaryota</taxon>
        <taxon>Metazoa</taxon>
        <taxon>Spiralia</taxon>
        <taxon>Lophotrochozoa</taxon>
        <taxon>Platyhelminthes</taxon>
        <taxon>Monogenea</taxon>
        <taxon>Polyopisthocotylea</taxon>
        <taxon>Polystomatidea</taxon>
        <taxon>Polystomatidae</taxon>
        <taxon>Protopolystoma</taxon>
    </lineage>
</organism>
<protein>
    <submittedName>
        <fullName evidence="2">Uncharacterized protein</fullName>
    </submittedName>
</protein>
<proteinExistence type="predicted"/>
<keyword evidence="3" id="KW-1185">Reference proteome</keyword>
<dbReference type="EMBL" id="CAAALY010051294">
    <property type="protein sequence ID" value="VEL21427.1"/>
    <property type="molecule type" value="Genomic_DNA"/>
</dbReference>